<accession>A0A5D4H039</accession>
<evidence type="ECO:0000313" key="2">
    <source>
        <dbReference type="Proteomes" id="UP000323258"/>
    </source>
</evidence>
<protein>
    <submittedName>
        <fullName evidence="1">Uncharacterized protein</fullName>
    </submittedName>
</protein>
<dbReference type="RefSeq" id="WP_148913878.1">
    <property type="nucleotide sequence ID" value="NZ_VSZS01000058.1"/>
</dbReference>
<reference evidence="1 2" key="2">
    <citation type="submission" date="2019-09" db="EMBL/GenBank/DDBJ databases">
        <title>Mesorhizobium sp. MaA-C15 isolated from Microcystis aeruginosa.</title>
        <authorList>
            <person name="Jeong S.E."/>
            <person name="Jin H.M."/>
            <person name="Jeon C.O."/>
        </authorList>
    </citation>
    <scope>NUCLEOTIDE SEQUENCE [LARGE SCALE GENOMIC DNA]</scope>
    <source>
        <strain evidence="1 2">MaA-C15</strain>
    </source>
</reference>
<name>A0A5D4H039_9HYPH</name>
<reference evidence="1 2" key="1">
    <citation type="submission" date="2019-08" db="EMBL/GenBank/DDBJ databases">
        <authorList>
            <person name="Seo Y.L."/>
        </authorList>
    </citation>
    <scope>NUCLEOTIDE SEQUENCE [LARGE SCALE GENOMIC DNA]</scope>
    <source>
        <strain evidence="1 2">MaA-C15</strain>
    </source>
</reference>
<dbReference type="Proteomes" id="UP000323258">
    <property type="component" value="Unassembled WGS sequence"/>
</dbReference>
<dbReference type="EMBL" id="VSZS01000058">
    <property type="protein sequence ID" value="TYR33672.1"/>
    <property type="molecule type" value="Genomic_DNA"/>
</dbReference>
<sequence length="86" mass="9597">MTARQHFDRQFAHDNLREIFKERIAHTATTGKDGVSPDAFEGMIDTELSLALTKVRSGTYRFTTYRQKLVLKGAGKVACLLKSGPP</sequence>
<dbReference type="AlphaFoldDB" id="A0A5D4H039"/>
<organism evidence="1 2">
    <name type="scientific">Neoaquamicrobium microcysteis</name>
    <dbReference type="NCBI Taxonomy" id="2682781"/>
    <lineage>
        <taxon>Bacteria</taxon>
        <taxon>Pseudomonadati</taxon>
        <taxon>Pseudomonadota</taxon>
        <taxon>Alphaproteobacteria</taxon>
        <taxon>Hyphomicrobiales</taxon>
        <taxon>Phyllobacteriaceae</taxon>
        <taxon>Neoaquamicrobium</taxon>
    </lineage>
</organism>
<proteinExistence type="predicted"/>
<evidence type="ECO:0000313" key="1">
    <source>
        <dbReference type="EMBL" id="TYR33672.1"/>
    </source>
</evidence>
<comment type="caution">
    <text evidence="1">The sequence shown here is derived from an EMBL/GenBank/DDBJ whole genome shotgun (WGS) entry which is preliminary data.</text>
</comment>
<keyword evidence="2" id="KW-1185">Reference proteome</keyword>
<dbReference type="OrthoDB" id="9788687at2"/>
<gene>
    <name evidence="1" type="ORF">FY036_06335</name>
</gene>